<dbReference type="PANTHER" id="PTHR12547">
    <property type="entry name" value="CCCH ZINC FINGER/TIS11-RELATED"/>
    <property type="match status" value="1"/>
</dbReference>
<dbReference type="InterPro" id="IPR045877">
    <property type="entry name" value="ZFP36-like"/>
</dbReference>
<keyword evidence="1 5" id="KW-0479">Metal-binding</keyword>
<dbReference type="EMBL" id="JBCAWK010000004">
    <property type="protein sequence ID" value="KAK8861389.1"/>
    <property type="molecule type" value="Genomic_DNA"/>
</dbReference>
<proteinExistence type="predicted"/>
<evidence type="ECO:0000256" key="4">
    <source>
        <dbReference type="ARBA" id="ARBA00022833"/>
    </source>
</evidence>
<dbReference type="Pfam" id="PF00642">
    <property type="entry name" value="zf-CCCH"/>
    <property type="match status" value="3"/>
</dbReference>
<feature type="compositionally biased region" description="Polar residues" evidence="6">
    <location>
        <begin position="193"/>
        <end position="215"/>
    </location>
</feature>
<dbReference type="GO" id="GO:0008270">
    <property type="term" value="F:zinc ion binding"/>
    <property type="evidence" value="ECO:0007669"/>
    <property type="project" value="UniProtKB-KW"/>
</dbReference>
<evidence type="ECO:0000313" key="8">
    <source>
        <dbReference type="EMBL" id="KAK8861389.1"/>
    </source>
</evidence>
<dbReference type="KEGG" id="kne:92179467"/>
<evidence type="ECO:0000256" key="1">
    <source>
        <dbReference type="ARBA" id="ARBA00022723"/>
    </source>
</evidence>
<feature type="domain" description="C3H1-type" evidence="7">
    <location>
        <begin position="843"/>
        <end position="870"/>
    </location>
</feature>
<evidence type="ECO:0000256" key="5">
    <source>
        <dbReference type="PROSITE-ProRule" id="PRU00723"/>
    </source>
</evidence>
<organism evidence="8 9">
    <name type="scientific">Kwoniella newhampshirensis</name>
    <dbReference type="NCBI Taxonomy" id="1651941"/>
    <lineage>
        <taxon>Eukaryota</taxon>
        <taxon>Fungi</taxon>
        <taxon>Dikarya</taxon>
        <taxon>Basidiomycota</taxon>
        <taxon>Agaricomycotina</taxon>
        <taxon>Tremellomycetes</taxon>
        <taxon>Tremellales</taxon>
        <taxon>Cryptococcaceae</taxon>
        <taxon>Kwoniella</taxon>
    </lineage>
</organism>
<keyword evidence="3 5" id="KW-0863">Zinc-finger</keyword>
<feature type="zinc finger region" description="C3H1-type" evidence="5">
    <location>
        <begin position="944"/>
        <end position="971"/>
    </location>
</feature>
<evidence type="ECO:0000313" key="9">
    <source>
        <dbReference type="Proteomes" id="UP001388673"/>
    </source>
</evidence>
<feature type="compositionally biased region" description="Polar residues" evidence="6">
    <location>
        <begin position="170"/>
        <end position="181"/>
    </location>
</feature>
<comment type="caution">
    <text evidence="8">The sequence shown here is derived from an EMBL/GenBank/DDBJ whole genome shotgun (WGS) entry which is preliminary data.</text>
</comment>
<dbReference type="InterPro" id="IPR036855">
    <property type="entry name" value="Znf_CCCH_sf"/>
</dbReference>
<reference evidence="8 9" key="1">
    <citation type="journal article" date="2024" name="bioRxiv">
        <title>Comparative genomics of Cryptococcus and Kwoniella reveals pathogenesis evolution and contrasting karyotype dynamics via intercentromeric recombination or chromosome fusion.</title>
        <authorList>
            <person name="Coelho M.A."/>
            <person name="David-Palma M."/>
            <person name="Shea T."/>
            <person name="Bowers K."/>
            <person name="McGinley-Smith S."/>
            <person name="Mohammad A.W."/>
            <person name="Gnirke A."/>
            <person name="Yurkov A.M."/>
            <person name="Nowrousian M."/>
            <person name="Sun S."/>
            <person name="Cuomo C.A."/>
            <person name="Heitman J."/>
        </authorList>
    </citation>
    <scope>NUCLEOTIDE SEQUENCE [LARGE SCALE GENOMIC DNA]</scope>
    <source>
        <strain evidence="8 9">CBS 13917</strain>
    </source>
</reference>
<dbReference type="SUPFAM" id="SSF90229">
    <property type="entry name" value="CCCH zinc finger"/>
    <property type="match status" value="4"/>
</dbReference>
<name>A0AAW0YT25_9TREE</name>
<dbReference type="InterPro" id="IPR000571">
    <property type="entry name" value="Znf_CCCH"/>
</dbReference>
<feature type="compositionally biased region" description="Low complexity" evidence="6">
    <location>
        <begin position="16"/>
        <end position="26"/>
    </location>
</feature>
<evidence type="ECO:0000259" key="7">
    <source>
        <dbReference type="PROSITE" id="PS50103"/>
    </source>
</evidence>
<accession>A0AAW0YT25</accession>
<feature type="region of interest" description="Disordered" evidence="6">
    <location>
        <begin position="979"/>
        <end position="1002"/>
    </location>
</feature>
<dbReference type="Proteomes" id="UP001388673">
    <property type="component" value="Unassembled WGS sequence"/>
</dbReference>
<dbReference type="PANTHER" id="PTHR12547:SF18">
    <property type="entry name" value="PROTEIN TIS11"/>
    <property type="match status" value="1"/>
</dbReference>
<dbReference type="AlphaFoldDB" id="A0AAW0YT25"/>
<feature type="region of interest" description="Disordered" evidence="6">
    <location>
        <begin position="119"/>
        <end position="215"/>
    </location>
</feature>
<feature type="compositionally biased region" description="Pro residues" evidence="6">
    <location>
        <begin position="1"/>
        <end position="15"/>
    </location>
</feature>
<feature type="compositionally biased region" description="Basic and acidic residues" evidence="6">
    <location>
        <begin position="149"/>
        <end position="160"/>
    </location>
</feature>
<feature type="domain" description="C3H1-type" evidence="7">
    <location>
        <begin position="944"/>
        <end position="971"/>
    </location>
</feature>
<feature type="domain" description="C3H1-type" evidence="7">
    <location>
        <begin position="493"/>
        <end position="520"/>
    </location>
</feature>
<feature type="domain" description="C3H1-type" evidence="7">
    <location>
        <begin position="903"/>
        <end position="931"/>
    </location>
</feature>
<evidence type="ECO:0000256" key="2">
    <source>
        <dbReference type="ARBA" id="ARBA00022737"/>
    </source>
</evidence>
<dbReference type="Gene3D" id="4.10.1000.10">
    <property type="entry name" value="Zinc finger, CCCH-type"/>
    <property type="match status" value="3"/>
</dbReference>
<keyword evidence="9" id="KW-1185">Reference proteome</keyword>
<gene>
    <name evidence="8" type="ORF">IAR55_002208</name>
</gene>
<feature type="region of interest" description="Disordered" evidence="6">
    <location>
        <begin position="1"/>
        <end position="60"/>
    </location>
</feature>
<feature type="zinc finger region" description="C3H1-type" evidence="5">
    <location>
        <begin position="493"/>
        <end position="520"/>
    </location>
</feature>
<dbReference type="PROSITE" id="PS50103">
    <property type="entry name" value="ZF_C3H1"/>
    <property type="match status" value="4"/>
</dbReference>
<dbReference type="GeneID" id="92179467"/>
<dbReference type="Pfam" id="PF14608">
    <property type="entry name" value="zf-CCCH_2"/>
    <property type="match status" value="1"/>
</dbReference>
<dbReference type="SMART" id="SM00356">
    <property type="entry name" value="ZnF_C3H1"/>
    <property type="match status" value="5"/>
</dbReference>
<dbReference type="GO" id="GO:0003729">
    <property type="term" value="F:mRNA binding"/>
    <property type="evidence" value="ECO:0007669"/>
    <property type="project" value="InterPro"/>
</dbReference>
<protein>
    <recommendedName>
        <fullName evidence="7">C3H1-type domain-containing protein</fullName>
    </recommendedName>
</protein>
<feature type="zinc finger region" description="C3H1-type" evidence="5">
    <location>
        <begin position="903"/>
        <end position="931"/>
    </location>
</feature>
<evidence type="ECO:0000256" key="6">
    <source>
        <dbReference type="SAM" id="MobiDB-lite"/>
    </source>
</evidence>
<dbReference type="RefSeq" id="XP_066804014.1">
    <property type="nucleotide sequence ID" value="XM_066945325.1"/>
</dbReference>
<keyword evidence="4 5" id="KW-0862">Zinc</keyword>
<feature type="zinc finger region" description="C3H1-type" evidence="5">
    <location>
        <begin position="843"/>
        <end position="870"/>
    </location>
</feature>
<sequence>MSEPTTPPSTPPATPPSSSSKVSITLPTPPSFAAHRSRSHSVDPYPFARTFDPVTVPPLTSAAIGTGAGAGAQAEDEAASMMQRQLSISSVHDPIVSDSERRGRRVSFNRNSTNVIGSKPAAIASKTITKDSEGGGSLKSPLYKTPQRQRMEPEDHDHIEQLISPAPPLSSDTSSPNQMPRSTLHRRPLSYQGPRTLNDTALSPTSPSRLASTAASRGLSIAPALTKINDNPNSGTGATVGNIEFGSIWSGGAISSSRSGWITPGMTSATSLLNGSASSVARQRGLAVALVKDGGDVVPVTSGLGSDGTTALKSPLGSGIQVMKGLDSAGSLAGLRSARSPGIPKGANADGSKKREIILCKFYHTPGLTCTSRPCRFVHALDSIASPSLGPSSTSAKPSLSAYQMLSPTPPDQNLFNGRVNVSPDPTSGTFAQAQMQSPTPKKTLRIRDSADVGEIGLGERVVVEDHEGKELVGTVFLMSGGGKGASGKGREKYKTVPCRDYVEGHCPYGDYCSFIHDDENTPHVTGDESNARTEPKCNRLTHRKSSSLGSPSSAWTRALTKSTFSSSIEIPYTFPNGNDGRLSAFAPPFLPSRVEEASSGDHISALPSSIPAKPSIPAAADEKSTAAAVPNIAAPVKSSTWSKGPPLTLRKVASLKQIEKLEAANTGSEQELTVKTPTMPTHLIPPPSAASTFGSDSDPATPYDPVVLRRKVQQLEEETRARQYSRSNLSTIAFEAGPPLPSSPACAMARTAHPMDGSAHASALMQNPMPYNAPTYPWGMPMSPVSPQGYQDPSIPNIPGGLGVMWTPAGWAVQDAAMKNALRSTEAKTKYGDVRRREPKEYFRTRPCKFFADGYCPHGNECTYMHTIPPLSPEQSSIASPVSNSSEIQYLPLSPPAEPHPKHKTLPCKFFNSASGCSSGGSCSFLHTRVVPDNVPLVEKPRPWRTKPCRHFQLGRCVLGDACHFAHKPDPAWLASGNNSTGSSAAMSRGSSGSSGHSQSRGIWEGAAAARGNGMKMLTADQVERTLQEMRSYRREVEKEDEDDDVEIVTQDISLNSSRSFTGFDSFTSRMSF</sequence>
<keyword evidence="2" id="KW-0677">Repeat</keyword>
<evidence type="ECO:0000256" key="3">
    <source>
        <dbReference type="ARBA" id="ARBA00022771"/>
    </source>
</evidence>